<keyword evidence="1 4" id="KW-0349">Heme</keyword>
<evidence type="ECO:0000256" key="2">
    <source>
        <dbReference type="ARBA" id="ARBA00022723"/>
    </source>
</evidence>
<evidence type="ECO:0000256" key="3">
    <source>
        <dbReference type="ARBA" id="ARBA00023004"/>
    </source>
</evidence>
<evidence type="ECO:0000313" key="8">
    <source>
        <dbReference type="Proteomes" id="UP001596270"/>
    </source>
</evidence>
<dbReference type="InterPro" id="IPR036909">
    <property type="entry name" value="Cyt_c-like_dom_sf"/>
</dbReference>
<protein>
    <submittedName>
        <fullName evidence="7">Cytochrome c</fullName>
    </submittedName>
</protein>
<proteinExistence type="predicted"/>
<keyword evidence="2 4" id="KW-0479">Metal-binding</keyword>
<comment type="caution">
    <text evidence="7">The sequence shown here is derived from an EMBL/GenBank/DDBJ whole genome shotgun (WGS) entry which is preliminary data.</text>
</comment>
<accession>A0ABW1U587</accession>
<dbReference type="EMBL" id="JBHSRS010000084">
    <property type="protein sequence ID" value="MFC6284725.1"/>
    <property type="molecule type" value="Genomic_DNA"/>
</dbReference>
<dbReference type="Gene3D" id="1.10.760.10">
    <property type="entry name" value="Cytochrome c-like domain"/>
    <property type="match status" value="2"/>
</dbReference>
<dbReference type="InterPro" id="IPR050597">
    <property type="entry name" value="Cytochrome_c_Oxidase_Subunit"/>
</dbReference>
<dbReference type="InterPro" id="IPR009056">
    <property type="entry name" value="Cyt_c-like_dom"/>
</dbReference>
<dbReference type="PANTHER" id="PTHR33751:SF11">
    <property type="entry name" value="BLL4483 PROTEIN"/>
    <property type="match status" value="1"/>
</dbReference>
<feature type="domain" description="Cytochrome c" evidence="6">
    <location>
        <begin position="38"/>
        <end position="225"/>
    </location>
</feature>
<keyword evidence="5" id="KW-0732">Signal</keyword>
<keyword evidence="8" id="KW-1185">Reference proteome</keyword>
<gene>
    <name evidence="7" type="ORF">ACFQND_26160</name>
</gene>
<evidence type="ECO:0000256" key="5">
    <source>
        <dbReference type="SAM" id="SignalP"/>
    </source>
</evidence>
<dbReference type="PIRSF" id="PIRSF000005">
    <property type="entry name" value="Cytochrome_c4"/>
    <property type="match status" value="1"/>
</dbReference>
<organism evidence="7 8">
    <name type="scientific">Polaromonas aquatica</name>
    <dbReference type="NCBI Taxonomy" id="332657"/>
    <lineage>
        <taxon>Bacteria</taxon>
        <taxon>Pseudomonadati</taxon>
        <taxon>Pseudomonadota</taxon>
        <taxon>Betaproteobacteria</taxon>
        <taxon>Burkholderiales</taxon>
        <taxon>Comamonadaceae</taxon>
        <taxon>Polaromonas</taxon>
    </lineage>
</organism>
<evidence type="ECO:0000256" key="1">
    <source>
        <dbReference type="ARBA" id="ARBA00022617"/>
    </source>
</evidence>
<dbReference type="PROSITE" id="PS51007">
    <property type="entry name" value="CYTC"/>
    <property type="match status" value="1"/>
</dbReference>
<dbReference type="PANTHER" id="PTHR33751">
    <property type="entry name" value="CBB3-TYPE CYTOCHROME C OXIDASE SUBUNIT FIXP"/>
    <property type="match status" value="1"/>
</dbReference>
<keyword evidence="3 4" id="KW-0408">Iron</keyword>
<dbReference type="Pfam" id="PF00034">
    <property type="entry name" value="Cytochrom_C"/>
    <property type="match status" value="2"/>
</dbReference>
<feature type="chain" id="PRO_5045260424" evidence="5">
    <location>
        <begin position="36"/>
        <end position="243"/>
    </location>
</feature>
<dbReference type="InterPro" id="IPR024167">
    <property type="entry name" value="Cytochrome_c4-like"/>
</dbReference>
<evidence type="ECO:0000313" key="7">
    <source>
        <dbReference type="EMBL" id="MFC6284725.1"/>
    </source>
</evidence>
<sequence>MNQNSLHQPLSRRQSAWRAILPVLLSLPFAGVAVAQSASQEAGKQIAAQGTAQGVAACASCHGAKGEGNAAFPRLAGTGEAYLQAQLEAFGNGSRKNPVMQPMAEKLTPEQRLAVAAYYSRLPAPMSVSDMASAKPADAGAWLATRGRGKDQLPACAQCHGPGGSGVGTTFPPLAGLPAAYITAQLQAWKAGTRPPGPMALMVSVAKKLSDPDISAVAAYYAALAPSAGPVAVAQTGTKKGQP</sequence>
<evidence type="ECO:0000259" key="6">
    <source>
        <dbReference type="PROSITE" id="PS51007"/>
    </source>
</evidence>
<reference evidence="8" key="1">
    <citation type="journal article" date="2019" name="Int. J. Syst. Evol. Microbiol.">
        <title>The Global Catalogue of Microorganisms (GCM) 10K type strain sequencing project: providing services to taxonomists for standard genome sequencing and annotation.</title>
        <authorList>
            <consortium name="The Broad Institute Genomics Platform"/>
            <consortium name="The Broad Institute Genome Sequencing Center for Infectious Disease"/>
            <person name="Wu L."/>
            <person name="Ma J."/>
        </authorList>
    </citation>
    <scope>NUCLEOTIDE SEQUENCE [LARGE SCALE GENOMIC DNA]</scope>
    <source>
        <strain evidence="8">CCUG 39402</strain>
    </source>
</reference>
<dbReference type="Proteomes" id="UP001596270">
    <property type="component" value="Unassembled WGS sequence"/>
</dbReference>
<dbReference type="SUPFAM" id="SSF46626">
    <property type="entry name" value="Cytochrome c"/>
    <property type="match status" value="2"/>
</dbReference>
<name>A0ABW1U587_9BURK</name>
<feature type="signal peptide" evidence="5">
    <location>
        <begin position="1"/>
        <end position="35"/>
    </location>
</feature>
<evidence type="ECO:0000256" key="4">
    <source>
        <dbReference type="PROSITE-ProRule" id="PRU00433"/>
    </source>
</evidence>
<dbReference type="RefSeq" id="WP_371434998.1">
    <property type="nucleotide sequence ID" value="NZ_JBHSRS010000084.1"/>
</dbReference>